<dbReference type="AlphaFoldDB" id="Q83FM0"/>
<proteinExistence type="predicted"/>
<keyword evidence="3" id="KW-1185">Reference proteome</keyword>
<dbReference type="STRING" id="203267.TWT_698"/>
<accession>Q83FM0</accession>
<dbReference type="Proteomes" id="UP000002200">
    <property type="component" value="Chromosome"/>
</dbReference>
<feature type="transmembrane region" description="Helical" evidence="1">
    <location>
        <begin position="34"/>
        <end position="52"/>
    </location>
</feature>
<keyword evidence="1" id="KW-1133">Transmembrane helix</keyword>
<evidence type="ECO:0000256" key="1">
    <source>
        <dbReference type="SAM" id="Phobius"/>
    </source>
</evidence>
<keyword evidence="1" id="KW-0472">Membrane</keyword>
<dbReference type="EMBL" id="AE014184">
    <property type="protein sequence ID" value="AAO44795.1"/>
    <property type="molecule type" value="Genomic_DNA"/>
</dbReference>
<keyword evidence="1" id="KW-0812">Transmembrane</keyword>
<evidence type="ECO:0008006" key="4">
    <source>
        <dbReference type="Google" id="ProtNLM"/>
    </source>
</evidence>
<organism evidence="2 3">
    <name type="scientific">Tropheryma whipplei (strain Twist)</name>
    <name type="common">Whipple's bacillus</name>
    <dbReference type="NCBI Taxonomy" id="203267"/>
    <lineage>
        <taxon>Bacteria</taxon>
        <taxon>Bacillati</taxon>
        <taxon>Actinomycetota</taxon>
        <taxon>Actinomycetes</taxon>
        <taxon>Micrococcales</taxon>
        <taxon>Tropherymataceae</taxon>
        <taxon>Tropheryma</taxon>
    </lineage>
</organism>
<name>Q83FM0_TROWT</name>
<sequence>MERCPGEASVLKISREVTVRSRIFSERGSITAEVAISFPIVLLVSAFLYSGIQLSGKQLRLQEASAVAARQLSRGEAVDVRRVAGDVKNIVSYHNGAYVCVQLKDSAKGLLNGIEVKASSCTLDKGH</sequence>
<gene>
    <name evidence="2" type="ordered locus">TWT_698</name>
</gene>
<protein>
    <recommendedName>
        <fullName evidence="4">TadE-like protein</fullName>
    </recommendedName>
</protein>
<evidence type="ECO:0000313" key="3">
    <source>
        <dbReference type="Proteomes" id="UP000002200"/>
    </source>
</evidence>
<reference evidence="2 3" key="1">
    <citation type="journal article" date="2003" name="Genome Res.">
        <title>Tropheryma whipplei twist: a human pathogenic Actinobacteria with a reduced genome.</title>
        <authorList>
            <person name="Raoult D."/>
            <person name="Ogata H."/>
            <person name="Audic S."/>
            <person name="Robert C."/>
            <person name="Suhre K."/>
            <person name="Drancourt M."/>
            <person name="Claverie J.-M."/>
        </authorList>
    </citation>
    <scope>NUCLEOTIDE SEQUENCE [LARGE SCALE GENOMIC DNA]</scope>
    <source>
        <strain evidence="2 3">Twist</strain>
    </source>
</reference>
<evidence type="ECO:0000313" key="2">
    <source>
        <dbReference type="EMBL" id="AAO44795.1"/>
    </source>
</evidence>
<dbReference type="KEGG" id="twh:TWT_698"/>
<dbReference type="HOGENOM" id="CLU_2072113_0_0_11"/>